<accession>A0A0V1JQY9</accession>
<evidence type="ECO:0000313" key="1">
    <source>
        <dbReference type="EMBL" id="KRZ37390.1"/>
    </source>
</evidence>
<dbReference type="EMBL" id="JYDW01003845">
    <property type="protein sequence ID" value="KRZ37390.1"/>
    <property type="molecule type" value="Genomic_DNA"/>
</dbReference>
<reference evidence="1 2" key="1">
    <citation type="submission" date="2015-05" db="EMBL/GenBank/DDBJ databases">
        <title>Evolution of Trichinella species and genotypes.</title>
        <authorList>
            <person name="Korhonen P.K."/>
            <person name="Edoardo P."/>
            <person name="Giuseppe L.R."/>
            <person name="Gasser R.B."/>
        </authorList>
    </citation>
    <scope>NUCLEOTIDE SEQUENCE [LARGE SCALE GENOMIC DNA]</scope>
    <source>
        <strain evidence="1">ISS10</strain>
    </source>
</reference>
<evidence type="ECO:0000313" key="2">
    <source>
        <dbReference type="Proteomes" id="UP000054721"/>
    </source>
</evidence>
<keyword evidence="2" id="KW-1185">Reference proteome</keyword>
<protein>
    <submittedName>
        <fullName evidence="1">Uncharacterized protein</fullName>
    </submittedName>
</protein>
<dbReference type="AlphaFoldDB" id="A0A0V1JQY9"/>
<proteinExistence type="predicted"/>
<dbReference type="Proteomes" id="UP000054721">
    <property type="component" value="Unassembled WGS sequence"/>
</dbReference>
<gene>
    <name evidence="1" type="ORF">T02_11329</name>
</gene>
<organism evidence="1 2">
    <name type="scientific">Trichinella nativa</name>
    <dbReference type="NCBI Taxonomy" id="6335"/>
    <lineage>
        <taxon>Eukaryota</taxon>
        <taxon>Metazoa</taxon>
        <taxon>Ecdysozoa</taxon>
        <taxon>Nematoda</taxon>
        <taxon>Enoplea</taxon>
        <taxon>Dorylaimia</taxon>
        <taxon>Trichinellida</taxon>
        <taxon>Trichinellidae</taxon>
        <taxon>Trichinella</taxon>
    </lineage>
</organism>
<sequence>MSIFSLLDKIMLVLCGIQPETVWVSLSLIADRE</sequence>
<name>A0A0V1JQY9_9BILA</name>
<comment type="caution">
    <text evidence="1">The sequence shown here is derived from an EMBL/GenBank/DDBJ whole genome shotgun (WGS) entry which is preliminary data.</text>
</comment>